<name>A0A8J2LII0_9HEXA</name>
<protein>
    <recommendedName>
        <fullName evidence="4">Fatty acyl-CoA reductase</fullName>
        <ecNumber evidence="4">1.2.1.84</ecNumber>
    </recommendedName>
</protein>
<dbReference type="GO" id="GO:0005777">
    <property type="term" value="C:peroxisome"/>
    <property type="evidence" value="ECO:0007669"/>
    <property type="project" value="TreeGrafter"/>
</dbReference>
<dbReference type="CDD" id="cd05236">
    <property type="entry name" value="FAR-N_SDR_e"/>
    <property type="match status" value="1"/>
</dbReference>
<evidence type="ECO:0000256" key="4">
    <source>
        <dbReference type="RuleBase" id="RU363097"/>
    </source>
</evidence>
<dbReference type="EC" id="1.2.1.84" evidence="4"/>
<comment type="catalytic activity">
    <reaction evidence="4">
        <text>a long-chain fatty acyl-CoA + 2 NADPH + 2 H(+) = a long-chain primary fatty alcohol + 2 NADP(+) + CoA</text>
        <dbReference type="Rhea" id="RHEA:52716"/>
        <dbReference type="ChEBI" id="CHEBI:15378"/>
        <dbReference type="ChEBI" id="CHEBI:57287"/>
        <dbReference type="ChEBI" id="CHEBI:57783"/>
        <dbReference type="ChEBI" id="CHEBI:58349"/>
        <dbReference type="ChEBI" id="CHEBI:77396"/>
        <dbReference type="ChEBI" id="CHEBI:83139"/>
        <dbReference type="EC" id="1.2.1.84"/>
    </reaction>
</comment>
<comment type="similarity">
    <text evidence="1 4">Belongs to the fatty acyl-CoA reductase family.</text>
</comment>
<keyword evidence="4" id="KW-0560">Oxidoreductase</keyword>
<dbReference type="PANTHER" id="PTHR11011:SF45">
    <property type="entry name" value="FATTY ACYL-COA REDUCTASE CG8306-RELATED"/>
    <property type="match status" value="1"/>
</dbReference>
<evidence type="ECO:0000256" key="3">
    <source>
        <dbReference type="ARBA" id="ARBA00023098"/>
    </source>
</evidence>
<reference evidence="7" key="1">
    <citation type="submission" date="2021-06" db="EMBL/GenBank/DDBJ databases">
        <authorList>
            <person name="Hodson N. C."/>
            <person name="Mongue J. A."/>
            <person name="Jaron S. K."/>
        </authorList>
    </citation>
    <scope>NUCLEOTIDE SEQUENCE</scope>
</reference>
<comment type="function">
    <text evidence="4">Catalyzes the reduction of fatty acyl-CoA to fatty alcohols.</text>
</comment>
<dbReference type="InterPro" id="IPR033640">
    <property type="entry name" value="FAR_C"/>
</dbReference>
<gene>
    <name evidence="7" type="ORF">AFUS01_LOCUS40728</name>
</gene>
<dbReference type="EMBL" id="CAJVCH010558244">
    <property type="protein sequence ID" value="CAG7830962.1"/>
    <property type="molecule type" value="Genomic_DNA"/>
</dbReference>
<sequence length="375" mass="41344">NQPAEERLQEILTSKLFKIVRESSPDSLTKVVPVVGDVTFNSLGISLNDVKGLREEISVVIHAAANTNMDSALKDLLNTNVGGTKNMIEWAKQLPNLKAFVHVSTAFSNSDRSDIEERVYPCRVDPHIAIMLHSGLPEDLMDLVDPKLMGNNKTGYTFSKHLAELLVEEAQYSIPVCIVRPSVVTPANKEPFPGWIDNFKGINGGLVAMSKGAVRVGLINKSGILDIAPVDHVVNLILAAAMRVGTAFNVSSSQTMAPSKNSPPMMYSAIVADVVLTLIGKKPKVGFMQRYTNFHRVLKQTTDIVGNDFSMSTNNTTTLYKHLSAADKESFSFNVTEINHEVYIRQSLLGLRHFAAEEENQDLPKARENIKRYPQ</sequence>
<dbReference type="PANTHER" id="PTHR11011">
    <property type="entry name" value="MALE STERILITY PROTEIN 2-RELATED"/>
    <property type="match status" value="1"/>
</dbReference>
<dbReference type="InterPro" id="IPR013120">
    <property type="entry name" value="FAR_NAD-bd"/>
</dbReference>
<evidence type="ECO:0000256" key="2">
    <source>
        <dbReference type="ARBA" id="ARBA00022516"/>
    </source>
</evidence>
<evidence type="ECO:0000259" key="6">
    <source>
        <dbReference type="Pfam" id="PF07993"/>
    </source>
</evidence>
<accession>A0A8J2LII0</accession>
<dbReference type="InterPro" id="IPR026055">
    <property type="entry name" value="FAR"/>
</dbReference>
<keyword evidence="8" id="KW-1185">Reference proteome</keyword>
<dbReference type="Pfam" id="PF07993">
    <property type="entry name" value="NAD_binding_4"/>
    <property type="match status" value="1"/>
</dbReference>
<dbReference type="GO" id="GO:0102965">
    <property type="term" value="F:alcohol-forming long-chain fatty acyl-CoA reductase activity"/>
    <property type="evidence" value="ECO:0007669"/>
    <property type="project" value="UniProtKB-EC"/>
</dbReference>
<dbReference type="CDD" id="cd09071">
    <property type="entry name" value="FAR_C"/>
    <property type="match status" value="1"/>
</dbReference>
<dbReference type="AlphaFoldDB" id="A0A8J2LII0"/>
<organism evidence="7 8">
    <name type="scientific">Allacma fusca</name>
    <dbReference type="NCBI Taxonomy" id="39272"/>
    <lineage>
        <taxon>Eukaryota</taxon>
        <taxon>Metazoa</taxon>
        <taxon>Ecdysozoa</taxon>
        <taxon>Arthropoda</taxon>
        <taxon>Hexapoda</taxon>
        <taxon>Collembola</taxon>
        <taxon>Symphypleona</taxon>
        <taxon>Sminthuridae</taxon>
        <taxon>Allacma</taxon>
    </lineage>
</organism>
<evidence type="ECO:0000313" key="7">
    <source>
        <dbReference type="EMBL" id="CAG7830962.1"/>
    </source>
</evidence>
<keyword evidence="2 4" id="KW-0444">Lipid biosynthesis</keyword>
<evidence type="ECO:0000256" key="1">
    <source>
        <dbReference type="ARBA" id="ARBA00005928"/>
    </source>
</evidence>
<feature type="domain" description="Fatty acyl-CoA reductase C-terminal" evidence="5">
    <location>
        <begin position="267"/>
        <end position="357"/>
    </location>
</feature>
<keyword evidence="3 4" id="KW-0443">Lipid metabolism</keyword>
<feature type="non-terminal residue" evidence="7">
    <location>
        <position position="1"/>
    </location>
</feature>
<proteinExistence type="inferred from homology"/>
<evidence type="ECO:0000313" key="8">
    <source>
        <dbReference type="Proteomes" id="UP000708208"/>
    </source>
</evidence>
<keyword evidence="4" id="KW-0521">NADP</keyword>
<feature type="domain" description="Thioester reductase (TE)" evidence="6">
    <location>
        <begin position="2"/>
        <end position="237"/>
    </location>
</feature>
<dbReference type="OrthoDB" id="429813at2759"/>
<comment type="caution">
    <text evidence="7">The sequence shown here is derived from an EMBL/GenBank/DDBJ whole genome shotgun (WGS) entry which is preliminary data.</text>
</comment>
<dbReference type="GO" id="GO:0080019">
    <property type="term" value="F:alcohol-forming very long-chain fatty acyl-CoA reductase activity"/>
    <property type="evidence" value="ECO:0007669"/>
    <property type="project" value="InterPro"/>
</dbReference>
<dbReference type="Proteomes" id="UP000708208">
    <property type="component" value="Unassembled WGS sequence"/>
</dbReference>
<evidence type="ECO:0000259" key="5">
    <source>
        <dbReference type="Pfam" id="PF03015"/>
    </source>
</evidence>
<dbReference type="Pfam" id="PF03015">
    <property type="entry name" value="Sterile"/>
    <property type="match status" value="1"/>
</dbReference>
<dbReference type="GO" id="GO:0035336">
    <property type="term" value="P:long-chain fatty-acyl-CoA metabolic process"/>
    <property type="evidence" value="ECO:0007669"/>
    <property type="project" value="TreeGrafter"/>
</dbReference>